<dbReference type="RefSeq" id="WP_224037295.1">
    <property type="nucleotide sequence ID" value="NZ_AP024849.1"/>
</dbReference>
<dbReference type="SUPFAM" id="SSF89550">
    <property type="entry name" value="PHP domain-like"/>
    <property type="match status" value="1"/>
</dbReference>
<sequence>MNEELKIFFQNLISCMKNKKVFFVSHPDDDNTPLDYKKLVMAAKQYHVALEVNNSSLLKKNRRLNCVENYKKMLTLCSQYRVPIIINSDAHDPSYVGDFSEAYKLLKELNFDEELILNTSIEKFKAFIGY</sequence>
<reference evidence="2" key="1">
    <citation type="submission" date="2021-07" db="EMBL/GenBank/DDBJ databases">
        <title>Complete genome sequencing of a Clostridium isolate.</title>
        <authorList>
            <person name="Ueki A."/>
            <person name="Tonouchi A."/>
        </authorList>
    </citation>
    <scope>NUCLEOTIDE SEQUENCE [LARGE SCALE GENOMIC DNA]</scope>
    <source>
        <strain evidence="2">C5S11</strain>
    </source>
</reference>
<gene>
    <name evidence="1" type="ORF">psyc5s11_18000</name>
</gene>
<evidence type="ECO:0000313" key="1">
    <source>
        <dbReference type="EMBL" id="BCZ45733.1"/>
    </source>
</evidence>
<keyword evidence="2" id="KW-1185">Reference proteome</keyword>
<proteinExistence type="predicted"/>
<accession>A0ABM7T9V3</accession>
<dbReference type="Proteomes" id="UP000824633">
    <property type="component" value="Chromosome"/>
</dbReference>
<dbReference type="EMBL" id="AP024849">
    <property type="protein sequence ID" value="BCZ45733.1"/>
    <property type="molecule type" value="Genomic_DNA"/>
</dbReference>
<dbReference type="PANTHER" id="PTHR36928:SF1">
    <property type="entry name" value="PHOSPHATASE YCDX-RELATED"/>
    <property type="match status" value="1"/>
</dbReference>
<dbReference type="PANTHER" id="PTHR36928">
    <property type="entry name" value="PHOSPHATASE YCDX-RELATED"/>
    <property type="match status" value="1"/>
</dbReference>
<dbReference type="Gene3D" id="3.20.20.140">
    <property type="entry name" value="Metal-dependent hydrolases"/>
    <property type="match status" value="1"/>
</dbReference>
<evidence type="ECO:0000313" key="2">
    <source>
        <dbReference type="Proteomes" id="UP000824633"/>
    </source>
</evidence>
<organism evidence="1 2">
    <name type="scientific">Clostridium gelidum</name>
    <dbReference type="NCBI Taxonomy" id="704125"/>
    <lineage>
        <taxon>Bacteria</taxon>
        <taxon>Bacillati</taxon>
        <taxon>Bacillota</taxon>
        <taxon>Clostridia</taxon>
        <taxon>Eubacteriales</taxon>
        <taxon>Clostridiaceae</taxon>
        <taxon>Clostridium</taxon>
    </lineage>
</organism>
<dbReference type="InterPro" id="IPR050243">
    <property type="entry name" value="PHP_phosphatase"/>
</dbReference>
<protein>
    <recommendedName>
        <fullName evidence="3">Histidinol-phosphatase</fullName>
    </recommendedName>
</protein>
<dbReference type="InterPro" id="IPR016195">
    <property type="entry name" value="Pol/histidinol_Pase-like"/>
</dbReference>
<evidence type="ECO:0008006" key="3">
    <source>
        <dbReference type="Google" id="ProtNLM"/>
    </source>
</evidence>
<name>A0ABM7T9V3_9CLOT</name>